<evidence type="ECO:0000313" key="3">
    <source>
        <dbReference type="Proteomes" id="UP000308528"/>
    </source>
</evidence>
<proteinExistence type="predicted"/>
<organism evidence="2 3">
    <name type="scientific">Neolewinella litorea</name>
    <dbReference type="NCBI Taxonomy" id="2562452"/>
    <lineage>
        <taxon>Bacteria</taxon>
        <taxon>Pseudomonadati</taxon>
        <taxon>Bacteroidota</taxon>
        <taxon>Saprospiria</taxon>
        <taxon>Saprospirales</taxon>
        <taxon>Lewinellaceae</taxon>
        <taxon>Neolewinella</taxon>
    </lineage>
</organism>
<sequence>MKYPLLLLFALLLGTRAPAQTLSSSTYGETVSDHALEAKRIHHQKRAMLLLGGWAVGNIGLGLALRGSRVGEARRFHEMNAIWNTVNLGIAALGYLSVAREDPAALDAFGSLAENHGLQKVLLFNAGLDVAYVVGGMYLRERARRPDVDADRLRGYGNSVLLQGGFLLVFDLVNYCIAAGRDADYAPLLGPTSEGIGLTLGF</sequence>
<protein>
    <recommendedName>
        <fullName evidence="4">DUF4386 family protein</fullName>
    </recommendedName>
</protein>
<evidence type="ECO:0000313" key="2">
    <source>
        <dbReference type="EMBL" id="THH34972.1"/>
    </source>
</evidence>
<feature type="signal peptide" evidence="1">
    <location>
        <begin position="1"/>
        <end position="19"/>
    </location>
</feature>
<accession>A0A4S4N748</accession>
<feature type="chain" id="PRO_5020383998" description="DUF4386 family protein" evidence="1">
    <location>
        <begin position="20"/>
        <end position="202"/>
    </location>
</feature>
<reference evidence="2 3" key="1">
    <citation type="submission" date="2019-04" db="EMBL/GenBank/DDBJ databases">
        <title>Lewinella litorea sp. nov., isolated from a marine sand.</title>
        <authorList>
            <person name="Yoon J.-H."/>
        </authorList>
    </citation>
    <scope>NUCLEOTIDE SEQUENCE [LARGE SCALE GENOMIC DNA]</scope>
    <source>
        <strain evidence="2 3">HSMS-39</strain>
    </source>
</reference>
<dbReference type="InterPro" id="IPR054261">
    <property type="entry name" value="DUF6992"/>
</dbReference>
<dbReference type="OrthoDB" id="1122568at2"/>
<comment type="caution">
    <text evidence="2">The sequence shown here is derived from an EMBL/GenBank/DDBJ whole genome shotgun (WGS) entry which is preliminary data.</text>
</comment>
<gene>
    <name evidence="2" type="ORF">E4021_16790</name>
</gene>
<keyword evidence="3" id="KW-1185">Reference proteome</keyword>
<dbReference type="Pfam" id="PF22503">
    <property type="entry name" value="DUF6992"/>
    <property type="match status" value="1"/>
</dbReference>
<dbReference type="AlphaFoldDB" id="A0A4S4N748"/>
<evidence type="ECO:0000256" key="1">
    <source>
        <dbReference type="SAM" id="SignalP"/>
    </source>
</evidence>
<keyword evidence="1" id="KW-0732">Signal</keyword>
<dbReference type="EMBL" id="SRSF01000013">
    <property type="protein sequence ID" value="THH34972.1"/>
    <property type="molecule type" value="Genomic_DNA"/>
</dbReference>
<evidence type="ECO:0008006" key="4">
    <source>
        <dbReference type="Google" id="ProtNLM"/>
    </source>
</evidence>
<dbReference type="Proteomes" id="UP000308528">
    <property type="component" value="Unassembled WGS sequence"/>
</dbReference>
<name>A0A4S4N748_9BACT</name>
<dbReference type="RefSeq" id="WP_136460543.1">
    <property type="nucleotide sequence ID" value="NZ_SRSF01000013.1"/>
</dbReference>